<accession>A0A366XW81</accession>
<evidence type="ECO:0000313" key="6">
    <source>
        <dbReference type="Proteomes" id="UP000253314"/>
    </source>
</evidence>
<proteinExistence type="predicted"/>
<dbReference type="GO" id="GO:0000976">
    <property type="term" value="F:transcription cis-regulatory region binding"/>
    <property type="evidence" value="ECO:0007669"/>
    <property type="project" value="TreeGrafter"/>
</dbReference>
<dbReference type="CDD" id="cd06267">
    <property type="entry name" value="PBP1_LacI_sugar_binding-like"/>
    <property type="match status" value="1"/>
</dbReference>
<dbReference type="AlphaFoldDB" id="A0A366XW81"/>
<dbReference type="Gene3D" id="3.40.50.2300">
    <property type="match status" value="2"/>
</dbReference>
<protein>
    <recommendedName>
        <fullName evidence="4">Periplasmic binding protein/LacI sugar binding domain-containing protein</fullName>
    </recommendedName>
</protein>
<feature type="domain" description="Periplasmic binding protein/LacI sugar binding" evidence="4">
    <location>
        <begin position="1"/>
        <end position="247"/>
    </location>
</feature>
<dbReference type="PANTHER" id="PTHR30146">
    <property type="entry name" value="LACI-RELATED TRANSCRIPTIONAL REPRESSOR"/>
    <property type="match status" value="1"/>
</dbReference>
<dbReference type="SUPFAM" id="SSF53822">
    <property type="entry name" value="Periplasmic binding protein-like I"/>
    <property type="match status" value="1"/>
</dbReference>
<evidence type="ECO:0000259" key="4">
    <source>
        <dbReference type="Pfam" id="PF00532"/>
    </source>
</evidence>
<dbReference type="OrthoDB" id="9796186at2"/>
<evidence type="ECO:0000256" key="1">
    <source>
        <dbReference type="ARBA" id="ARBA00023015"/>
    </source>
</evidence>
<keyword evidence="1" id="KW-0805">Transcription regulation</keyword>
<dbReference type="GO" id="GO:0003700">
    <property type="term" value="F:DNA-binding transcription factor activity"/>
    <property type="evidence" value="ECO:0007669"/>
    <property type="project" value="TreeGrafter"/>
</dbReference>
<evidence type="ECO:0000313" key="5">
    <source>
        <dbReference type="EMBL" id="RBW68201.1"/>
    </source>
</evidence>
<keyword evidence="6" id="KW-1185">Reference proteome</keyword>
<dbReference type="PANTHER" id="PTHR30146:SF109">
    <property type="entry name" value="HTH-TYPE TRANSCRIPTIONAL REGULATOR GALS"/>
    <property type="match status" value="1"/>
</dbReference>
<dbReference type="InterPro" id="IPR001761">
    <property type="entry name" value="Peripla_BP/Lac1_sug-bd_dom"/>
</dbReference>
<dbReference type="InterPro" id="IPR028082">
    <property type="entry name" value="Peripla_BP_I"/>
</dbReference>
<gene>
    <name evidence="5" type="ORF">DS031_17625</name>
</gene>
<organism evidence="5 6">
    <name type="scientific">Bacillus taeanensis</name>
    <dbReference type="NCBI Taxonomy" id="273032"/>
    <lineage>
        <taxon>Bacteria</taxon>
        <taxon>Bacillati</taxon>
        <taxon>Bacillota</taxon>
        <taxon>Bacilli</taxon>
        <taxon>Bacillales</taxon>
        <taxon>Bacillaceae</taxon>
        <taxon>Bacillus</taxon>
    </lineage>
</organism>
<keyword evidence="2" id="KW-0238">DNA-binding</keyword>
<dbReference type="EMBL" id="QOCW01000023">
    <property type="protein sequence ID" value="RBW68201.1"/>
    <property type="molecule type" value="Genomic_DNA"/>
</dbReference>
<reference evidence="5 6" key="1">
    <citation type="submission" date="2018-07" db="EMBL/GenBank/DDBJ databases">
        <title>Lottiidibacillus patelloidae gen. nov., sp. nov., isolated from the intestinal tract of a marine limpet and the reclassification of B. taeanensis BH030017T, B. algicola KMM 3737T and B. hwajinpoensis SW-72T as genus Lottiidibacillus.</title>
        <authorList>
            <person name="Liu R."/>
            <person name="Huang Z."/>
        </authorList>
    </citation>
    <scope>NUCLEOTIDE SEQUENCE [LARGE SCALE GENOMIC DNA]</scope>
    <source>
        <strain evidence="5 6">BH030017</strain>
    </source>
</reference>
<evidence type="ECO:0000256" key="2">
    <source>
        <dbReference type="ARBA" id="ARBA00023125"/>
    </source>
</evidence>
<comment type="caution">
    <text evidence="5">The sequence shown here is derived from an EMBL/GenBank/DDBJ whole genome shotgun (WGS) entry which is preliminary data.</text>
</comment>
<dbReference type="Pfam" id="PF00532">
    <property type="entry name" value="Peripla_BP_1"/>
    <property type="match status" value="1"/>
</dbReference>
<dbReference type="Proteomes" id="UP000253314">
    <property type="component" value="Unassembled WGS sequence"/>
</dbReference>
<evidence type="ECO:0000256" key="3">
    <source>
        <dbReference type="ARBA" id="ARBA00023163"/>
    </source>
</evidence>
<sequence length="260" mass="29610">MKIMKSIERVTSMMGYKIIFCFNHYDSKREVPTLQWLIEKRVDGIIMYPTGNNLDDVEIPTSIPVVLIERKIEGANFDIVMHENKDTATQLVQHLYDKGHRKLFFIHGSSANSIEEERLNGIKLAITSLGLDRSKQTLLELNNRWDINKITEKIAGFLQVKKPEGIFATNPNFLAGAVRAAWQLGLQISEDIDIIGFGEVDPFDIFRPKVTIAKENPDKIGQVAVDVLFSKIKKQFQNEPRKYIIQPEIIIGNSSNKLTI</sequence>
<name>A0A366XW81_9BACI</name>
<keyword evidence="3" id="KW-0804">Transcription</keyword>